<dbReference type="InterPro" id="IPR012910">
    <property type="entry name" value="Plug_dom"/>
</dbReference>
<keyword evidence="2" id="KW-0732">Signal</keyword>
<dbReference type="Gene3D" id="2.170.130.10">
    <property type="entry name" value="TonB-dependent receptor, plug domain"/>
    <property type="match status" value="1"/>
</dbReference>
<proteinExistence type="inferred from homology"/>
<dbReference type="FunFam" id="2.170.130.10:FF:000003">
    <property type="entry name" value="SusC/RagA family TonB-linked outer membrane protein"/>
    <property type="match status" value="1"/>
</dbReference>
<keyword evidence="4" id="KW-0675">Receptor</keyword>
<dbReference type="Proteomes" id="UP000095517">
    <property type="component" value="Unassembled WGS sequence"/>
</dbReference>
<keyword evidence="1" id="KW-0812">Transmembrane</keyword>
<dbReference type="SUPFAM" id="SSF49464">
    <property type="entry name" value="Carboxypeptidase regulatory domain-like"/>
    <property type="match status" value="1"/>
</dbReference>
<evidence type="ECO:0000313" key="4">
    <source>
        <dbReference type="EMBL" id="CUN80643.1"/>
    </source>
</evidence>
<gene>
    <name evidence="4" type="ORF">ERS852397_00856</name>
</gene>
<dbReference type="STRING" id="338188.ERS852397_00856"/>
<evidence type="ECO:0000313" key="5">
    <source>
        <dbReference type="Proteomes" id="UP000095517"/>
    </source>
</evidence>
<dbReference type="InterPro" id="IPR023996">
    <property type="entry name" value="TonB-dep_OMP_SusC/RagA"/>
</dbReference>
<protein>
    <submittedName>
        <fullName evidence="4">Outer membrane cobalamin receptor protein</fullName>
    </submittedName>
</protein>
<dbReference type="Pfam" id="PF13715">
    <property type="entry name" value="CarbopepD_reg_2"/>
    <property type="match status" value="1"/>
</dbReference>
<evidence type="ECO:0000259" key="3">
    <source>
        <dbReference type="Pfam" id="PF07715"/>
    </source>
</evidence>
<dbReference type="GO" id="GO:0009279">
    <property type="term" value="C:cell outer membrane"/>
    <property type="evidence" value="ECO:0007669"/>
    <property type="project" value="UniProtKB-SubCell"/>
</dbReference>
<dbReference type="FunFam" id="2.60.40.1120:FF:000003">
    <property type="entry name" value="Outer membrane protein Omp121"/>
    <property type="match status" value="1"/>
</dbReference>
<dbReference type="InterPro" id="IPR008969">
    <property type="entry name" value="CarboxyPept-like_regulatory"/>
</dbReference>
<evidence type="ECO:0000256" key="2">
    <source>
        <dbReference type="SAM" id="SignalP"/>
    </source>
</evidence>
<dbReference type="PROSITE" id="PS52016">
    <property type="entry name" value="TONB_DEPENDENT_REC_3"/>
    <property type="match status" value="1"/>
</dbReference>
<dbReference type="RefSeq" id="WP_022275583.1">
    <property type="nucleotide sequence ID" value="NZ_CABIXA010000004.1"/>
</dbReference>
<keyword evidence="1" id="KW-0813">Transport</keyword>
<reference evidence="4 5" key="1">
    <citation type="submission" date="2015-09" db="EMBL/GenBank/DDBJ databases">
        <authorList>
            <consortium name="Pathogen Informatics"/>
        </authorList>
    </citation>
    <scope>NUCLEOTIDE SEQUENCE [LARGE SCALE GENOMIC DNA]</scope>
    <source>
        <strain evidence="4 5">2789STDY5608840</strain>
    </source>
</reference>
<dbReference type="EMBL" id="CYZH01000004">
    <property type="protein sequence ID" value="CUN80643.1"/>
    <property type="molecule type" value="Genomic_DNA"/>
</dbReference>
<accession>A0A173ZXQ2</accession>
<name>A0A173ZXQ2_9BACE</name>
<dbReference type="InterPro" id="IPR023997">
    <property type="entry name" value="TonB-dep_OMP_SusC/RagA_CS"/>
</dbReference>
<organism evidence="4 5">
    <name type="scientific">Bacteroides finegoldii</name>
    <dbReference type="NCBI Taxonomy" id="338188"/>
    <lineage>
        <taxon>Bacteria</taxon>
        <taxon>Pseudomonadati</taxon>
        <taxon>Bacteroidota</taxon>
        <taxon>Bacteroidia</taxon>
        <taxon>Bacteroidales</taxon>
        <taxon>Bacteroidaceae</taxon>
        <taxon>Bacteroides</taxon>
    </lineage>
</organism>
<evidence type="ECO:0000256" key="1">
    <source>
        <dbReference type="PROSITE-ProRule" id="PRU01360"/>
    </source>
</evidence>
<keyword evidence="1" id="KW-1134">Transmembrane beta strand</keyword>
<dbReference type="Gene3D" id="2.60.40.1120">
    <property type="entry name" value="Carboxypeptidase-like, regulatory domain"/>
    <property type="match status" value="1"/>
</dbReference>
<dbReference type="Pfam" id="PF07715">
    <property type="entry name" value="Plug"/>
    <property type="match status" value="1"/>
</dbReference>
<dbReference type="NCBIfam" id="TIGR04056">
    <property type="entry name" value="OMP_RagA_SusC"/>
    <property type="match status" value="1"/>
</dbReference>
<dbReference type="InterPro" id="IPR039426">
    <property type="entry name" value="TonB-dep_rcpt-like"/>
</dbReference>
<comment type="similarity">
    <text evidence="1">Belongs to the TonB-dependent receptor family.</text>
</comment>
<dbReference type="AlphaFoldDB" id="A0A173ZXQ2"/>
<keyword evidence="1" id="KW-0472">Membrane</keyword>
<dbReference type="InterPro" id="IPR037066">
    <property type="entry name" value="Plug_dom_sf"/>
</dbReference>
<feature type="chain" id="PRO_5008017249" evidence="2">
    <location>
        <begin position="30"/>
        <end position="1056"/>
    </location>
</feature>
<feature type="signal peptide" evidence="2">
    <location>
        <begin position="1"/>
        <end position="29"/>
    </location>
</feature>
<comment type="subcellular location">
    <subcellularLocation>
        <location evidence="1">Cell outer membrane</location>
        <topology evidence="1">Multi-pass membrane protein</topology>
    </subcellularLocation>
</comment>
<dbReference type="NCBIfam" id="TIGR04057">
    <property type="entry name" value="SusC_RagA_signa"/>
    <property type="match status" value="1"/>
</dbReference>
<feature type="domain" description="TonB-dependent receptor plug" evidence="3">
    <location>
        <begin position="158"/>
        <end position="265"/>
    </location>
</feature>
<dbReference type="SUPFAM" id="SSF56935">
    <property type="entry name" value="Porins"/>
    <property type="match status" value="1"/>
</dbReference>
<sequence length="1056" mass="118760">MENDRLINKAGWLKYSLLCLLSCPLSVTAAIDSKTAETPLAITNLTNRDVETQNNLLEIQQNSRKRTLTGTVVDEADGTPIVGANIIIKGSKTGVITDLDGRFSIPINEKGGTLEISYIGYKKQNVYITDQGFINVKLASDNEMLSEVVIVGAGTQKKVSVTGAITSVKGATLKAPSSSLTNSIAGKLAGVVSTTSSGEPGSTSSFYIRGISTFGGVSTPLILLDGVEISSGDLDRIPSESIESFSILKDASATAIYGARGANGVMLVTTKDGEVNQRAKINVTVEASLQKPMKFVDYVDGGTWMEIYNEAATARDKATRYSQEDIDMTRSHQYPYRYPDIDWQDVMFKNQTWNERANINVSGGGSKITYYMSIQANHDTGMLNTPKTYSYDNNIDRWNYIFQNNLTYKLTSTTKVGLRMNAQIGKLKGPNYSTTDLFGAARDVAPVLFPATYPAQPDDTHIRFGNDIISGSELYTNPYAKMLSSFKEENYNTLNTVMNIEQGLDFVTKGLKLTALVNFKNWASSNFTRSIAPYYYRMMSSTWDPNNPDTYELERLGDSGDDYITEKDNGYSSNSTFYFDARLDYNRTFGSHSVSGMLMYMQRENRSGVRPNRLQGLSGRFTYDYQHKYLAEFNFGYNGSERLLKEDRFEFFPAMSLGWVISEEKFWEPIKKQVNYLKLRGSYGIVGSDQMDEGAGHYLYVSQIGLSGGGYHTGFDGEFTQNGPSFGSFGVEDACWERVNKLDIGVDIELFNQLNITFDYFFDHRHKILMKRGSWPTLLGYFGTTPWSNIGEVDNKGIELSLNWHKEVIKDLNVDLRANFTYNRNKYVYYDEPNYEAVWKKKTGQPLSISWGYISEGYFKNQEEIDNGPDQSGLGSQVKPGDIKYRDVNGDGKINDDDKVMLSSFGSMPRIQYGLGLNLTYKKLDFGVFFNGSAQRKIMINNAMTEFGERNNNVMQWIADDHWSIDNPNPDAAFPRLGLSNTDIKNNKEASSHWLRNGNFIRFKTLEVGYSFPHCRVYFSGDNLAVWSPFKLWDPELSWNAYPLQRTFNFGVQLNF</sequence>
<keyword evidence="1" id="KW-0998">Cell outer membrane</keyword>